<evidence type="ECO:0000313" key="2">
    <source>
        <dbReference type="Proteomes" id="UP001629235"/>
    </source>
</evidence>
<dbReference type="EMBL" id="JAQQDW010000008">
    <property type="protein sequence ID" value="MFM0103064.1"/>
    <property type="molecule type" value="Genomic_DNA"/>
</dbReference>
<dbReference type="Proteomes" id="UP001629235">
    <property type="component" value="Unassembled WGS sequence"/>
</dbReference>
<gene>
    <name evidence="1" type="ORF">PQR01_06130</name>
</gene>
<evidence type="ECO:0000313" key="1">
    <source>
        <dbReference type="EMBL" id="MFM0103064.1"/>
    </source>
</evidence>
<keyword evidence="2" id="KW-1185">Reference proteome</keyword>
<organism evidence="1 2">
    <name type="scientific">Paraburkholderia rhynchosiae</name>
    <dbReference type="NCBI Taxonomy" id="487049"/>
    <lineage>
        <taxon>Bacteria</taxon>
        <taxon>Pseudomonadati</taxon>
        <taxon>Pseudomonadota</taxon>
        <taxon>Betaproteobacteria</taxon>
        <taxon>Burkholderiales</taxon>
        <taxon>Burkholderiaceae</taxon>
        <taxon>Paraburkholderia</taxon>
    </lineage>
</organism>
<protein>
    <submittedName>
        <fullName evidence="1">NAD-dependent deacetylase</fullName>
    </submittedName>
</protein>
<name>A0ACC7N6Y9_9BURK</name>
<proteinExistence type="predicted"/>
<reference evidence="1 2" key="1">
    <citation type="journal article" date="2024" name="Chem. Sci.">
        <title>Discovery of megapolipeptins by genome mining of a Burkholderiales bacteria collection.</title>
        <authorList>
            <person name="Paulo B.S."/>
            <person name="Recchia M.J.J."/>
            <person name="Lee S."/>
            <person name="Fergusson C.H."/>
            <person name="Romanowski S.B."/>
            <person name="Hernandez A."/>
            <person name="Krull N."/>
            <person name="Liu D.Y."/>
            <person name="Cavanagh H."/>
            <person name="Bos A."/>
            <person name="Gray C.A."/>
            <person name="Murphy B.T."/>
            <person name="Linington R.G."/>
            <person name="Eustaquio A.S."/>
        </authorList>
    </citation>
    <scope>NUCLEOTIDE SEQUENCE [LARGE SCALE GENOMIC DNA]</scope>
    <source>
        <strain evidence="1 2">RL18-126-BIB-B</strain>
    </source>
</reference>
<accession>A0ACC7N6Y9</accession>
<comment type="caution">
    <text evidence="1">The sequence shown here is derived from an EMBL/GenBank/DDBJ whole genome shotgun (WGS) entry which is preliminary data.</text>
</comment>
<sequence length="276" mass="30388">MDEGEKLKCAVSWIREADGLLVTAGAGMGVDSGLPDFRGAEGFWRAYPALRAHRLTFQDMANPRALASSPELCWGFYGHRLQLYRRTVPHHGFQILRRWAENMPGGTAVFTSNVDGQFQKAGFHEARVAECRGSIHMMQCSEFCSDAIWSAQAFEPIVDEANCRLLGDLPTCPHCGAIARPNILMFGDFDWIAQRTEAQESRLYAWLASVKRPVVMEIGAGKTIPTVRHFSERVGSHVIRINPKDSGIASHRGIGFAGGALETLELLNDALSDGLT</sequence>